<reference evidence="1 2" key="1">
    <citation type="journal article" date="2019" name="Commun. Biol.">
        <title>The bagworm genome reveals a unique fibroin gene that provides high tensile strength.</title>
        <authorList>
            <person name="Kono N."/>
            <person name="Nakamura H."/>
            <person name="Ohtoshi R."/>
            <person name="Tomita M."/>
            <person name="Numata K."/>
            <person name="Arakawa K."/>
        </authorList>
    </citation>
    <scope>NUCLEOTIDE SEQUENCE [LARGE SCALE GENOMIC DNA]</scope>
</reference>
<organism evidence="1 2">
    <name type="scientific">Eumeta variegata</name>
    <name type="common">Bagworm moth</name>
    <name type="synonym">Eumeta japonica</name>
    <dbReference type="NCBI Taxonomy" id="151549"/>
    <lineage>
        <taxon>Eukaryota</taxon>
        <taxon>Metazoa</taxon>
        <taxon>Ecdysozoa</taxon>
        <taxon>Arthropoda</taxon>
        <taxon>Hexapoda</taxon>
        <taxon>Insecta</taxon>
        <taxon>Pterygota</taxon>
        <taxon>Neoptera</taxon>
        <taxon>Endopterygota</taxon>
        <taxon>Lepidoptera</taxon>
        <taxon>Glossata</taxon>
        <taxon>Ditrysia</taxon>
        <taxon>Tineoidea</taxon>
        <taxon>Psychidae</taxon>
        <taxon>Oiketicinae</taxon>
        <taxon>Eumeta</taxon>
    </lineage>
</organism>
<gene>
    <name evidence="1" type="ORF">EVAR_100039_1</name>
</gene>
<accession>A0A4C1T7Q3</accession>
<protein>
    <submittedName>
        <fullName evidence="1">Uncharacterized protein</fullName>
    </submittedName>
</protein>
<proteinExistence type="predicted"/>
<dbReference type="EMBL" id="BGZK01004495">
    <property type="protein sequence ID" value="GBP09311.1"/>
    <property type="molecule type" value="Genomic_DNA"/>
</dbReference>
<dbReference type="AlphaFoldDB" id="A0A4C1T7Q3"/>
<evidence type="ECO:0000313" key="2">
    <source>
        <dbReference type="Proteomes" id="UP000299102"/>
    </source>
</evidence>
<dbReference type="Proteomes" id="UP000299102">
    <property type="component" value="Unassembled WGS sequence"/>
</dbReference>
<comment type="caution">
    <text evidence="1">The sequence shown here is derived from an EMBL/GenBank/DDBJ whole genome shotgun (WGS) entry which is preliminary data.</text>
</comment>
<name>A0A4C1T7Q3_EUMVA</name>
<sequence>MLWTTCLQYKNRSATPVKYHILTEYRRDITTPDINFRPVIESSDGPLSSITPLPYTSRPFLSLSLFRRLSNILHEGRQRVGGSSEIARCYGSPRVDVTICFW</sequence>
<keyword evidence="2" id="KW-1185">Reference proteome</keyword>
<evidence type="ECO:0000313" key="1">
    <source>
        <dbReference type="EMBL" id="GBP09311.1"/>
    </source>
</evidence>